<name>A0A9E8RXX1_9BACI</name>
<organism evidence="1 2">
    <name type="scientific">Fervidibacillus albus</name>
    <dbReference type="NCBI Taxonomy" id="2980026"/>
    <lineage>
        <taxon>Bacteria</taxon>
        <taxon>Bacillati</taxon>
        <taxon>Bacillota</taxon>
        <taxon>Bacilli</taxon>
        <taxon>Bacillales</taxon>
        <taxon>Bacillaceae</taxon>
        <taxon>Fervidibacillus</taxon>
    </lineage>
</organism>
<dbReference type="AlphaFoldDB" id="A0A9E8RXX1"/>
<proteinExistence type="predicted"/>
<dbReference type="InterPro" id="IPR022121">
    <property type="entry name" value="Peptidase_M73_camelysin"/>
</dbReference>
<protein>
    <submittedName>
        <fullName evidence="1">CalY family protein</fullName>
    </submittedName>
</protein>
<keyword evidence="2" id="KW-1185">Reference proteome</keyword>
<dbReference type="EMBL" id="CP106878">
    <property type="protein sequence ID" value="WAA10007.1"/>
    <property type="molecule type" value="Genomic_DNA"/>
</dbReference>
<dbReference type="InterPro" id="IPR023833">
    <property type="entry name" value="Signal_pept_SipW-depend-type"/>
</dbReference>
<dbReference type="Proteomes" id="UP001164718">
    <property type="component" value="Chromosome"/>
</dbReference>
<dbReference type="Pfam" id="PF12389">
    <property type="entry name" value="Peptidase_M73"/>
    <property type="match status" value="1"/>
</dbReference>
<reference evidence="1" key="1">
    <citation type="submission" date="2022-09" db="EMBL/GenBank/DDBJ databases">
        <title>Complete Genomes of Fervidibacillus albus and Fervidibacillus halotolerans isolated from tidal flat sediments.</title>
        <authorList>
            <person name="Kwon K.K."/>
            <person name="Yang S.-H."/>
            <person name="Park M.J."/>
            <person name="Oh H.-M."/>
        </authorList>
    </citation>
    <scope>NUCLEOTIDE SEQUENCE</scope>
    <source>
        <strain evidence="1">MEBiC13591</strain>
    </source>
</reference>
<evidence type="ECO:0000313" key="2">
    <source>
        <dbReference type="Proteomes" id="UP001164718"/>
    </source>
</evidence>
<dbReference type="RefSeq" id="WP_275417789.1">
    <property type="nucleotide sequence ID" value="NZ_CP106878.1"/>
</dbReference>
<accession>A0A9E8RXX1</accession>
<dbReference type="KEGG" id="faf:OE104_01130"/>
<gene>
    <name evidence="1" type="ORF">OE104_01130</name>
</gene>
<sequence>MSFKKKMGLGIVTGALGLTLIGGGTWAAFNDVETTHNYFEAGTLDLVTNPETLINLSNMKPGDYITKTLTLTNNGSLDIDEIILNVDAEGWEDVLHDHLPDNGENTLEDFLSQFNVHVVSDEYAGSFTALELVNLENTKLTLEGEGVPAISPGESKEITITLEFKEDDTKYPNSRLYVQNKYQGEGATVKLQFEATQMPGEKREND</sequence>
<evidence type="ECO:0000313" key="1">
    <source>
        <dbReference type="EMBL" id="WAA10007.1"/>
    </source>
</evidence>
<dbReference type="NCBIfam" id="TIGR04088">
    <property type="entry name" value="cognate_SipW"/>
    <property type="match status" value="1"/>
</dbReference>